<dbReference type="RefSeq" id="WP_014555594.1">
    <property type="nucleotide sequence ID" value="NC_017459.1"/>
</dbReference>
<dbReference type="Gene3D" id="3.40.50.300">
    <property type="entry name" value="P-loop containing nucleotide triphosphate hydrolases"/>
    <property type="match status" value="1"/>
</dbReference>
<dbReference type="GO" id="GO:0005737">
    <property type="term" value="C:cytoplasm"/>
    <property type="evidence" value="ECO:0007669"/>
    <property type="project" value="UniProtKB-SubCell"/>
</dbReference>
<dbReference type="SUPFAM" id="SSF52540">
    <property type="entry name" value="P-loop containing nucleoside triphosphate hydrolases"/>
    <property type="match status" value="1"/>
</dbReference>
<dbReference type="GeneID" id="12446618"/>
<evidence type="ECO:0000256" key="8">
    <source>
        <dbReference type="ARBA" id="ARBA00035108"/>
    </source>
</evidence>
<keyword evidence="5" id="KW-0378">Hydrolase</keyword>
<dbReference type="InterPro" id="IPR027417">
    <property type="entry name" value="P-loop_NTPase"/>
</dbReference>
<feature type="compositionally biased region" description="Basic and acidic residues" evidence="10">
    <location>
        <begin position="28"/>
        <end position="39"/>
    </location>
</feature>
<dbReference type="GO" id="GO:0016887">
    <property type="term" value="F:ATP hydrolysis activity"/>
    <property type="evidence" value="ECO:0007669"/>
    <property type="project" value="InterPro"/>
</dbReference>
<accession>G0LIB1</accession>
<evidence type="ECO:0000256" key="7">
    <source>
        <dbReference type="ARBA" id="ARBA00022987"/>
    </source>
</evidence>
<feature type="compositionally biased region" description="Low complexity" evidence="10">
    <location>
        <begin position="41"/>
        <end position="55"/>
    </location>
</feature>
<evidence type="ECO:0000256" key="1">
    <source>
        <dbReference type="ARBA" id="ARBA00004496"/>
    </source>
</evidence>
<dbReference type="KEGG" id="hwc:Hqrw_1915"/>
<evidence type="ECO:0000256" key="5">
    <source>
        <dbReference type="ARBA" id="ARBA00022801"/>
    </source>
</evidence>
<evidence type="ECO:0000256" key="4">
    <source>
        <dbReference type="ARBA" id="ARBA00022741"/>
    </source>
</evidence>
<comment type="catalytic activity">
    <reaction evidence="9">
        <text>ATP + H2O = ADP + phosphate + H(+)</text>
        <dbReference type="Rhea" id="RHEA:13065"/>
        <dbReference type="ChEBI" id="CHEBI:15377"/>
        <dbReference type="ChEBI" id="CHEBI:15378"/>
        <dbReference type="ChEBI" id="CHEBI:30616"/>
        <dbReference type="ChEBI" id="CHEBI:43474"/>
        <dbReference type="ChEBI" id="CHEBI:456216"/>
    </reaction>
</comment>
<evidence type="ECO:0000256" key="10">
    <source>
        <dbReference type="SAM" id="MobiDB-lite"/>
    </source>
</evidence>
<evidence type="ECO:0000259" key="11">
    <source>
        <dbReference type="SMART" id="SM00382"/>
    </source>
</evidence>
<feature type="region of interest" description="Disordered" evidence="10">
    <location>
        <begin position="1"/>
        <end position="69"/>
    </location>
</feature>
<dbReference type="PANTHER" id="PTHR42759">
    <property type="entry name" value="MOXR FAMILY PROTEIN"/>
    <property type="match status" value="1"/>
</dbReference>
<gene>
    <name evidence="12" type="primary">gvpN</name>
    <name evidence="12" type="ordered locus">Hqrw_1915</name>
</gene>
<dbReference type="OrthoDB" id="45425at2157"/>
<keyword evidence="3" id="KW-0963">Cytoplasm</keyword>
<evidence type="ECO:0000256" key="6">
    <source>
        <dbReference type="ARBA" id="ARBA00022840"/>
    </source>
</evidence>
<evidence type="ECO:0000256" key="2">
    <source>
        <dbReference type="ARBA" id="ARBA00009417"/>
    </source>
</evidence>
<evidence type="ECO:0000256" key="3">
    <source>
        <dbReference type="ARBA" id="ARBA00022490"/>
    </source>
</evidence>
<dbReference type="SMART" id="SM00382">
    <property type="entry name" value="AAA"/>
    <property type="match status" value="1"/>
</dbReference>
<protein>
    <submittedName>
        <fullName evidence="12">Gas-vesicle operon protein GvpN</fullName>
    </submittedName>
</protein>
<dbReference type="Proteomes" id="UP000007954">
    <property type="component" value="Chromosome"/>
</dbReference>
<name>G0LIB1_HALWC</name>
<dbReference type="GO" id="GO:0031412">
    <property type="term" value="P:gas vesicle organization"/>
    <property type="evidence" value="ECO:0007669"/>
    <property type="project" value="InterPro"/>
</dbReference>
<dbReference type="PANTHER" id="PTHR42759:SF1">
    <property type="entry name" value="MAGNESIUM-CHELATASE SUBUNIT CHLD"/>
    <property type="match status" value="1"/>
</dbReference>
<organism evidence="12 13">
    <name type="scientific">Haloquadratum walsbyi (strain DSM 16854 / JCM 12705 / C23)</name>
    <dbReference type="NCBI Taxonomy" id="768065"/>
    <lineage>
        <taxon>Archaea</taxon>
        <taxon>Methanobacteriati</taxon>
        <taxon>Methanobacteriota</taxon>
        <taxon>Stenosarchaea group</taxon>
        <taxon>Halobacteria</taxon>
        <taxon>Halobacteriales</taxon>
        <taxon>Haloferacaceae</taxon>
        <taxon>Haloquadratum</taxon>
    </lineage>
</organism>
<dbReference type="HOGENOM" id="CLU_051123_0_0_2"/>
<dbReference type="InterPro" id="IPR050764">
    <property type="entry name" value="CbbQ/NirQ/NorQ/GpvN"/>
</dbReference>
<evidence type="ECO:0000256" key="9">
    <source>
        <dbReference type="ARBA" id="ARBA00049360"/>
    </source>
</evidence>
<dbReference type="Pfam" id="PF07728">
    <property type="entry name" value="AAA_5"/>
    <property type="match status" value="1"/>
</dbReference>
<dbReference type="GO" id="GO:0005524">
    <property type="term" value="F:ATP binding"/>
    <property type="evidence" value="ECO:0007669"/>
    <property type="project" value="UniProtKB-KW"/>
</dbReference>
<dbReference type="InterPro" id="IPR013462">
    <property type="entry name" value="Gas-vesicle_GvpN"/>
</dbReference>
<comment type="similarity">
    <text evidence="2">Belongs to the CbbQ/NirQ/NorQ/GpvN family.</text>
</comment>
<reference evidence="12 13" key="1">
    <citation type="journal article" date="2011" name="PLoS ONE">
        <title>Haloquadratum walsbyi: limited diversity in a global pond.</title>
        <authorList>
            <person name="Dyall-Smith M."/>
            <person name="Pfeiffer F."/>
            <person name="Klee K."/>
            <person name="Palm P."/>
            <person name="Gross K."/>
            <person name="Schuster S.C."/>
            <person name="Rampp M."/>
            <person name="Oesterhelt D."/>
        </authorList>
    </citation>
    <scope>NUCLEOTIDE SEQUENCE [LARGE SCALE GENOMIC DNA]</scope>
    <source>
        <strain evidence="13">DSM 16854 / JCM 12705 / C23</strain>
    </source>
</reference>
<dbReference type="EMBL" id="FR746099">
    <property type="protein sequence ID" value="CCC39831.1"/>
    <property type="molecule type" value="Genomic_DNA"/>
</dbReference>
<keyword evidence="6" id="KW-0067">ATP-binding</keyword>
<keyword evidence="7" id="KW-0304">Gas vesicle</keyword>
<dbReference type="CDD" id="cd00009">
    <property type="entry name" value="AAA"/>
    <property type="match status" value="1"/>
</dbReference>
<evidence type="ECO:0000313" key="12">
    <source>
        <dbReference type="EMBL" id="CCC39831.1"/>
    </source>
</evidence>
<dbReference type="NCBIfam" id="TIGR02640">
    <property type="entry name" value="gas_vesic_GvpN"/>
    <property type="match status" value="1"/>
</dbReference>
<comment type="subcellular location">
    <subcellularLocation>
        <location evidence="1">Cytoplasm</location>
    </subcellularLocation>
    <subcellularLocation>
        <location evidence="8">Gas vesicle</location>
    </subcellularLocation>
</comment>
<dbReference type="AlphaFoldDB" id="G0LIB1"/>
<proteinExistence type="inferred from homology"/>
<dbReference type="GO" id="GO:0031411">
    <property type="term" value="C:gas vesicle"/>
    <property type="evidence" value="ECO:0007669"/>
    <property type="project" value="UniProtKB-SubCell"/>
</dbReference>
<dbReference type="InterPro" id="IPR003593">
    <property type="entry name" value="AAA+_ATPase"/>
</dbReference>
<sequence length="358" mass="40417">MTKNSRERKVRGSQIRSSRENKKRRRENKSIERLRRAESDGGSTTTSGSNQPGTSRSAGTTRELEDEFIPKEREFIETDAVKNVRQRMERWLTVDRPVHLIGPTGCGKTALAMHVARQRNQPVVWINGDTELSTSDLVGEYAEKERISERDQYIHNVLKSKEIVKDRWVDNPLTLAVEEGATLVYNEFSRTKPVANNVLLSVFEEGVLELPGQRGESRYVDVHPEFRAILTSNSVEYAGVHEPQDALLDRLIGVYMDFYDFETEVEIVDAQTDGDIGIETRQLVEIIRELRDRLQINVGTRAAIMVAEGAGTVDTIDRQALVELSVDALASKVAQYSEVQTLRTEVQTVIENTDITVS</sequence>
<evidence type="ECO:0000313" key="13">
    <source>
        <dbReference type="Proteomes" id="UP000007954"/>
    </source>
</evidence>
<dbReference type="InterPro" id="IPR011704">
    <property type="entry name" value="ATPase_dyneun-rel_AAA"/>
</dbReference>
<feature type="domain" description="AAA+ ATPase" evidence="11">
    <location>
        <begin position="94"/>
        <end position="262"/>
    </location>
</feature>
<keyword evidence="4" id="KW-0547">Nucleotide-binding</keyword>